<gene>
    <name evidence="1" type="ORF">BS297_22255</name>
</gene>
<dbReference type="InterPro" id="IPR005152">
    <property type="entry name" value="Lipase_secreted"/>
</dbReference>
<name>A0A0E4ACA7_RHOER</name>
<proteinExistence type="predicted"/>
<dbReference type="Pfam" id="PF03583">
    <property type="entry name" value="LIP"/>
    <property type="match status" value="1"/>
</dbReference>
<dbReference type="GO" id="GO:0004806">
    <property type="term" value="F:triacylglycerol lipase activity"/>
    <property type="evidence" value="ECO:0007669"/>
    <property type="project" value="InterPro"/>
</dbReference>
<dbReference type="RefSeq" id="WP_046379404.1">
    <property type="nucleotide sequence ID" value="NZ_CP011295.1"/>
</dbReference>
<evidence type="ECO:0000313" key="2">
    <source>
        <dbReference type="Proteomes" id="UP000325576"/>
    </source>
</evidence>
<reference evidence="1 2" key="1">
    <citation type="journal article" date="2017" name="Poromechanics V (2013)">
        <title>Genomic Characterization of the Arsenic-Tolerant Actinobacterium, &lt;i&gt;Rhodococcus erythropolis&lt;/i&gt; S43.</title>
        <authorList>
            <person name="Retamal-Morales G."/>
            <person name="Mehnert M."/>
            <person name="Schwabe R."/>
            <person name="Tischler D."/>
            <person name="Schloemann M."/>
            <person name="Levican G.J."/>
        </authorList>
    </citation>
    <scope>NUCLEOTIDE SEQUENCE [LARGE SCALE GENOMIC DNA]</scope>
    <source>
        <strain evidence="1 2">S43</strain>
    </source>
</reference>
<evidence type="ECO:0000313" key="1">
    <source>
        <dbReference type="EMBL" id="KAB2583124.1"/>
    </source>
</evidence>
<dbReference type="PIRSF" id="PIRSF029171">
    <property type="entry name" value="Esterase_LipA"/>
    <property type="match status" value="1"/>
</dbReference>
<dbReference type="Gene3D" id="3.40.50.1820">
    <property type="entry name" value="alpha/beta hydrolase"/>
    <property type="match status" value="1"/>
</dbReference>
<dbReference type="GO" id="GO:0016042">
    <property type="term" value="P:lipid catabolic process"/>
    <property type="evidence" value="ECO:0007669"/>
    <property type="project" value="InterPro"/>
</dbReference>
<dbReference type="PANTHER" id="PTHR34853:SF1">
    <property type="entry name" value="LIPASE 5"/>
    <property type="match status" value="1"/>
</dbReference>
<dbReference type="Proteomes" id="UP000325576">
    <property type="component" value="Unassembled WGS sequence"/>
</dbReference>
<dbReference type="InterPro" id="IPR029058">
    <property type="entry name" value="AB_hydrolase_fold"/>
</dbReference>
<sequence length="387" mass="40067">MKFQSKSFARISIAALCAATIGSAVAAPIASAQAPSASQATGTVVSSEPLPKDLWIPGTADAKRFTYWTIGSDGGPALSSGAYYVPAGPAPEGGWPVIAWAHGTTGLDDSCAPSLVGPGLPERDYPYLGRWLSEGYAVVATDYVGLGTPGLMPYLDGKVEAHSVVDSVKAARVIDSSISNRWAVVGQSQGGGAAITTARYATEYGGDSLDYRGGVGTGVPANIELTLLPAGPGFPPIALGGGLTSYALYILAGLREAHPEIDLNSYLNDLGREKVDSAEKLCAADLDEASKDLVLGDIFSRPLSQIPNFQGLLNDYMGVPTSGYDRPIFIGQGLLDVDVPAPSALSLVAALVANGEPVTFKTYNTDHSGALVESQADTIPFVANLFR</sequence>
<comment type="caution">
    <text evidence="1">The sequence shown here is derived from an EMBL/GenBank/DDBJ whole genome shotgun (WGS) entry which is preliminary data.</text>
</comment>
<dbReference type="SUPFAM" id="SSF53474">
    <property type="entry name" value="alpha/beta-Hydrolases"/>
    <property type="match status" value="1"/>
</dbReference>
<dbReference type="PANTHER" id="PTHR34853">
    <property type="match status" value="1"/>
</dbReference>
<dbReference type="AlphaFoldDB" id="A0A0E4ACA7"/>
<protein>
    <submittedName>
        <fullName evidence="1">Lipase</fullName>
    </submittedName>
</protein>
<accession>A0A0E4ACA7</accession>
<dbReference type="Gene3D" id="1.10.260.130">
    <property type="match status" value="1"/>
</dbReference>
<organism evidence="1 2">
    <name type="scientific">Rhodococcus erythropolis</name>
    <name type="common">Arthrobacter picolinophilus</name>
    <dbReference type="NCBI Taxonomy" id="1833"/>
    <lineage>
        <taxon>Bacteria</taxon>
        <taxon>Bacillati</taxon>
        <taxon>Actinomycetota</taxon>
        <taxon>Actinomycetes</taxon>
        <taxon>Mycobacteriales</taxon>
        <taxon>Nocardiaceae</taxon>
        <taxon>Rhodococcus</taxon>
        <taxon>Rhodococcus erythropolis group</taxon>
    </lineage>
</organism>
<dbReference type="EMBL" id="MRBO01000593">
    <property type="protein sequence ID" value="KAB2583124.1"/>
    <property type="molecule type" value="Genomic_DNA"/>
</dbReference>
<dbReference type="KEGG" id="reb:XU06_25875"/>